<keyword evidence="2" id="KW-1185">Reference proteome</keyword>
<sequence>MEGHAENDQPGGLLSSFHFSISLRVGGVSPFFLLHQGQASTKFEIVSRPPRARGMK</sequence>
<reference evidence="1 2" key="1">
    <citation type="submission" date="2020-08" db="EMBL/GenBank/DDBJ databases">
        <title>Genomic Encyclopedia of Type Strains, Phase IV (KMG-V): Genome sequencing to study the core and pangenomes of soil and plant-associated prokaryotes.</title>
        <authorList>
            <person name="Whitman W."/>
        </authorList>
    </citation>
    <scope>NUCLEOTIDE SEQUENCE [LARGE SCALE GENOMIC DNA]</scope>
    <source>
        <strain evidence="1 2">M8UP14</strain>
    </source>
</reference>
<dbReference type="EMBL" id="JACHIP010000017">
    <property type="protein sequence ID" value="MBB5060672.1"/>
    <property type="molecule type" value="Genomic_DNA"/>
</dbReference>
<organism evidence="1 2">
    <name type="scientific">Granulicella aggregans</name>
    <dbReference type="NCBI Taxonomy" id="474949"/>
    <lineage>
        <taxon>Bacteria</taxon>
        <taxon>Pseudomonadati</taxon>
        <taxon>Acidobacteriota</taxon>
        <taxon>Terriglobia</taxon>
        <taxon>Terriglobales</taxon>
        <taxon>Acidobacteriaceae</taxon>
        <taxon>Granulicella</taxon>
    </lineage>
</organism>
<evidence type="ECO:0000313" key="2">
    <source>
        <dbReference type="Proteomes" id="UP000540989"/>
    </source>
</evidence>
<accession>A0A7W7ZIZ2</accession>
<protein>
    <submittedName>
        <fullName evidence="1">Uncharacterized protein</fullName>
    </submittedName>
</protein>
<gene>
    <name evidence="1" type="ORF">HDF16_005408</name>
</gene>
<dbReference type="AlphaFoldDB" id="A0A7W7ZIZ2"/>
<dbReference type="Proteomes" id="UP000540989">
    <property type="component" value="Unassembled WGS sequence"/>
</dbReference>
<evidence type="ECO:0000313" key="1">
    <source>
        <dbReference type="EMBL" id="MBB5060672.1"/>
    </source>
</evidence>
<name>A0A7W7ZIZ2_9BACT</name>
<proteinExistence type="predicted"/>
<comment type="caution">
    <text evidence="1">The sequence shown here is derived from an EMBL/GenBank/DDBJ whole genome shotgun (WGS) entry which is preliminary data.</text>
</comment>